<dbReference type="Gene3D" id="2.20.150.10">
    <property type="entry name" value="putative 5-dehydro-2- deoxygluconokinase"/>
    <property type="match status" value="1"/>
</dbReference>
<evidence type="ECO:0000256" key="5">
    <source>
        <dbReference type="ARBA" id="ARBA00022840"/>
    </source>
</evidence>
<sequence>MHRRLSDFFVYTMSINRPYALLSVGELLADFISHHVSRDLLDAPDFRRYQGGSPANMAANMARLGNRTALVACVGNDNLGRYLTREVAEAGVDTQYTSVDPNHPTSIVIVSRTAGTPDFIAYRTADCQIKAEQLPESLLAQAHIFHTTCFALSRQPAQKAIVEAAHRARRLSCQVSIDANYAPSIWPDRDEAWRILADYCSAGALVKLSEDDTKRLYGHPQPIEQVLNDFHRMGAQQICLTLGAEGSLVSYEGGTRQVRIPGRKIDVVDVTGAGDAYWAGYLTAFLDDKTPEECAHAGAAMAKMKLMRQGPLPSVIDRHEIYA</sequence>
<dbReference type="PROSITE" id="PS00584">
    <property type="entry name" value="PFKB_KINASES_2"/>
    <property type="match status" value="1"/>
</dbReference>
<keyword evidence="5" id="KW-0067">ATP-binding</keyword>
<dbReference type="CDD" id="cd01166">
    <property type="entry name" value="KdgK"/>
    <property type="match status" value="1"/>
</dbReference>
<dbReference type="Proteomes" id="UP000009309">
    <property type="component" value="Unassembled WGS sequence"/>
</dbReference>
<protein>
    <submittedName>
        <fullName evidence="7">PfkB domain protein</fullName>
    </submittedName>
</protein>
<evidence type="ECO:0000313" key="8">
    <source>
        <dbReference type="Proteomes" id="UP000009309"/>
    </source>
</evidence>
<name>I2GMX9_9BACT</name>
<dbReference type="InterPro" id="IPR002173">
    <property type="entry name" value="Carboh/pur_kinase_PfkB_CS"/>
</dbReference>
<dbReference type="PANTHER" id="PTHR43085:SF1">
    <property type="entry name" value="PSEUDOURIDINE KINASE-RELATED"/>
    <property type="match status" value="1"/>
</dbReference>
<dbReference type="InterPro" id="IPR011611">
    <property type="entry name" value="PfkB_dom"/>
</dbReference>
<evidence type="ECO:0000259" key="6">
    <source>
        <dbReference type="Pfam" id="PF00294"/>
    </source>
</evidence>
<accession>I2GMX9</accession>
<evidence type="ECO:0000256" key="1">
    <source>
        <dbReference type="ARBA" id="ARBA00010688"/>
    </source>
</evidence>
<dbReference type="PANTHER" id="PTHR43085">
    <property type="entry name" value="HEXOKINASE FAMILY MEMBER"/>
    <property type="match status" value="1"/>
</dbReference>
<keyword evidence="8" id="KW-1185">Reference proteome</keyword>
<dbReference type="InterPro" id="IPR023314">
    <property type="entry name" value="Myo_inos_IolC-like_sf"/>
</dbReference>
<dbReference type="eggNOG" id="COG0524">
    <property type="taxonomic scope" value="Bacteria"/>
</dbReference>
<comment type="caution">
    <text evidence="7">The sequence shown here is derived from an EMBL/GenBank/DDBJ whole genome shotgun (WGS) entry which is preliminary data.</text>
</comment>
<evidence type="ECO:0000256" key="4">
    <source>
        <dbReference type="ARBA" id="ARBA00022777"/>
    </source>
</evidence>
<keyword evidence="4" id="KW-0418">Kinase</keyword>
<dbReference type="Gene3D" id="3.40.1190.20">
    <property type="match status" value="1"/>
</dbReference>
<dbReference type="PROSITE" id="PS00583">
    <property type="entry name" value="PFKB_KINASES_1"/>
    <property type="match status" value="1"/>
</dbReference>
<comment type="similarity">
    <text evidence="1">Belongs to the carbohydrate kinase PfkB family.</text>
</comment>
<dbReference type="InterPro" id="IPR029056">
    <property type="entry name" value="Ribokinase-like"/>
</dbReference>
<keyword evidence="3" id="KW-0547">Nucleotide-binding</keyword>
<dbReference type="InterPro" id="IPR050306">
    <property type="entry name" value="PfkB_Carbo_kinase"/>
</dbReference>
<dbReference type="EMBL" id="CAIT01000009">
    <property type="protein sequence ID" value="CCH55257.1"/>
    <property type="molecule type" value="Genomic_DNA"/>
</dbReference>
<gene>
    <name evidence="7" type="ORF">BN8_04506</name>
</gene>
<feature type="domain" description="Carbohydrate kinase PfkB" evidence="6">
    <location>
        <begin position="21"/>
        <end position="311"/>
    </location>
</feature>
<dbReference type="GO" id="GO:0005524">
    <property type="term" value="F:ATP binding"/>
    <property type="evidence" value="ECO:0007669"/>
    <property type="project" value="UniProtKB-KW"/>
</dbReference>
<organism evidence="7 8">
    <name type="scientific">Fibrisoma limi BUZ 3</name>
    <dbReference type="NCBI Taxonomy" id="1185876"/>
    <lineage>
        <taxon>Bacteria</taxon>
        <taxon>Pseudomonadati</taxon>
        <taxon>Bacteroidota</taxon>
        <taxon>Cytophagia</taxon>
        <taxon>Cytophagales</taxon>
        <taxon>Spirosomataceae</taxon>
        <taxon>Fibrisoma</taxon>
    </lineage>
</organism>
<dbReference type="GO" id="GO:0016301">
    <property type="term" value="F:kinase activity"/>
    <property type="evidence" value="ECO:0007669"/>
    <property type="project" value="UniProtKB-KW"/>
</dbReference>
<dbReference type="SUPFAM" id="SSF53613">
    <property type="entry name" value="Ribokinase-like"/>
    <property type="match status" value="1"/>
</dbReference>
<proteinExistence type="inferred from homology"/>
<evidence type="ECO:0000256" key="2">
    <source>
        <dbReference type="ARBA" id="ARBA00022679"/>
    </source>
</evidence>
<dbReference type="STRING" id="1185876.BN8_04506"/>
<dbReference type="AlphaFoldDB" id="I2GMX9"/>
<reference evidence="7 8" key="1">
    <citation type="journal article" date="2012" name="J. Bacteriol.">
        <title>Genome Sequence of the Filamentous Bacterium Fibrisoma limi BUZ 3T.</title>
        <authorList>
            <person name="Filippini M."/>
            <person name="Qi W."/>
            <person name="Jaenicke S."/>
            <person name="Goesmann A."/>
            <person name="Smits T.H."/>
            <person name="Bagheri H.C."/>
        </authorList>
    </citation>
    <scope>NUCLEOTIDE SEQUENCE [LARGE SCALE GENOMIC DNA]</scope>
    <source>
        <strain evidence="8">BUZ 3T</strain>
    </source>
</reference>
<evidence type="ECO:0000313" key="7">
    <source>
        <dbReference type="EMBL" id="CCH55257.1"/>
    </source>
</evidence>
<evidence type="ECO:0000256" key="3">
    <source>
        <dbReference type="ARBA" id="ARBA00022741"/>
    </source>
</evidence>
<keyword evidence="2" id="KW-0808">Transferase</keyword>
<dbReference type="Pfam" id="PF00294">
    <property type="entry name" value="PfkB"/>
    <property type="match status" value="1"/>
</dbReference>